<proteinExistence type="predicted"/>
<name>A0A0A9FA70_ARUDO</name>
<accession>A0A0A9FA70</accession>
<dbReference type="AlphaFoldDB" id="A0A0A9FA70"/>
<sequence>MSFSFLLLRPSFTSIDRWITH</sequence>
<organism evidence="1">
    <name type="scientific">Arundo donax</name>
    <name type="common">Giant reed</name>
    <name type="synonym">Donax arundinaceus</name>
    <dbReference type="NCBI Taxonomy" id="35708"/>
    <lineage>
        <taxon>Eukaryota</taxon>
        <taxon>Viridiplantae</taxon>
        <taxon>Streptophyta</taxon>
        <taxon>Embryophyta</taxon>
        <taxon>Tracheophyta</taxon>
        <taxon>Spermatophyta</taxon>
        <taxon>Magnoliopsida</taxon>
        <taxon>Liliopsida</taxon>
        <taxon>Poales</taxon>
        <taxon>Poaceae</taxon>
        <taxon>PACMAD clade</taxon>
        <taxon>Arundinoideae</taxon>
        <taxon>Arundineae</taxon>
        <taxon>Arundo</taxon>
    </lineage>
</organism>
<protein>
    <submittedName>
        <fullName evidence="1">Uncharacterized protein</fullName>
    </submittedName>
</protein>
<evidence type="ECO:0000313" key="1">
    <source>
        <dbReference type="EMBL" id="JAE09237.1"/>
    </source>
</evidence>
<reference evidence="1" key="2">
    <citation type="journal article" date="2015" name="Data Brief">
        <title>Shoot transcriptome of the giant reed, Arundo donax.</title>
        <authorList>
            <person name="Barrero R.A."/>
            <person name="Guerrero F.D."/>
            <person name="Moolhuijzen P."/>
            <person name="Goolsby J.A."/>
            <person name="Tidwell J."/>
            <person name="Bellgard S.E."/>
            <person name="Bellgard M.I."/>
        </authorList>
    </citation>
    <scope>NUCLEOTIDE SEQUENCE</scope>
    <source>
        <tissue evidence="1">Shoot tissue taken approximately 20 cm above the soil surface</tissue>
    </source>
</reference>
<dbReference type="EMBL" id="GBRH01188659">
    <property type="protein sequence ID" value="JAE09237.1"/>
    <property type="molecule type" value="Transcribed_RNA"/>
</dbReference>
<reference evidence="1" key="1">
    <citation type="submission" date="2014-09" db="EMBL/GenBank/DDBJ databases">
        <authorList>
            <person name="Magalhaes I.L.F."/>
            <person name="Oliveira U."/>
            <person name="Santos F.R."/>
            <person name="Vidigal T.H.D.A."/>
            <person name="Brescovit A.D."/>
            <person name="Santos A.J."/>
        </authorList>
    </citation>
    <scope>NUCLEOTIDE SEQUENCE</scope>
    <source>
        <tissue evidence="1">Shoot tissue taken approximately 20 cm above the soil surface</tissue>
    </source>
</reference>